<name>A0A839N105_9MICO</name>
<dbReference type="Pfam" id="PF00440">
    <property type="entry name" value="TetR_N"/>
    <property type="match status" value="1"/>
</dbReference>
<keyword evidence="8" id="KW-1185">Reference proteome</keyword>
<sequence length="195" mass="21397">MPKLVDHDARREEIVDAVMRVVARDGYAGLSVRTVAQEAGWSPGSIRHYFRTQQELIGFAMTTLSARVRVRIERQGSRATDLDGVARLLEEILPLDSARRVESEVWLALAVAAHTDPELGAIWREVNTGLHGLMESCVLVVAELSGRALDIPAETDRLHALTDGLALHGTLRPRLSAARMRAALRTHLAELAAGR</sequence>
<dbReference type="AlphaFoldDB" id="A0A839N105"/>
<keyword evidence="2" id="KW-0805">Transcription regulation</keyword>
<evidence type="ECO:0000256" key="3">
    <source>
        <dbReference type="ARBA" id="ARBA00023125"/>
    </source>
</evidence>
<dbReference type="GO" id="GO:0000976">
    <property type="term" value="F:transcription cis-regulatory region binding"/>
    <property type="evidence" value="ECO:0007669"/>
    <property type="project" value="TreeGrafter"/>
</dbReference>
<evidence type="ECO:0000313" key="8">
    <source>
        <dbReference type="Proteomes" id="UP000559182"/>
    </source>
</evidence>
<evidence type="ECO:0000259" key="6">
    <source>
        <dbReference type="PROSITE" id="PS50977"/>
    </source>
</evidence>
<accession>A0A839N105</accession>
<dbReference type="InterPro" id="IPR009057">
    <property type="entry name" value="Homeodomain-like_sf"/>
</dbReference>
<dbReference type="SUPFAM" id="SSF46689">
    <property type="entry name" value="Homeodomain-like"/>
    <property type="match status" value="1"/>
</dbReference>
<evidence type="ECO:0000256" key="4">
    <source>
        <dbReference type="ARBA" id="ARBA00023163"/>
    </source>
</evidence>
<evidence type="ECO:0000256" key="5">
    <source>
        <dbReference type="PROSITE-ProRule" id="PRU00335"/>
    </source>
</evidence>
<dbReference type="InterPro" id="IPR050109">
    <property type="entry name" value="HTH-type_TetR-like_transc_reg"/>
</dbReference>
<feature type="domain" description="HTH tetR-type" evidence="6">
    <location>
        <begin position="8"/>
        <end position="68"/>
    </location>
</feature>
<dbReference type="EMBL" id="JACHVQ010000001">
    <property type="protein sequence ID" value="MBB2891388.1"/>
    <property type="molecule type" value="Genomic_DNA"/>
</dbReference>
<keyword evidence="1" id="KW-0678">Repressor</keyword>
<protein>
    <submittedName>
        <fullName evidence="7">AcrR family transcriptional regulator</fullName>
    </submittedName>
</protein>
<dbReference type="Proteomes" id="UP000559182">
    <property type="component" value="Unassembled WGS sequence"/>
</dbReference>
<organism evidence="7 8">
    <name type="scientific">Flexivirga oryzae</name>
    <dbReference type="NCBI Taxonomy" id="1794944"/>
    <lineage>
        <taxon>Bacteria</taxon>
        <taxon>Bacillati</taxon>
        <taxon>Actinomycetota</taxon>
        <taxon>Actinomycetes</taxon>
        <taxon>Micrococcales</taxon>
        <taxon>Dermacoccaceae</taxon>
        <taxon>Flexivirga</taxon>
    </lineage>
</organism>
<dbReference type="InterPro" id="IPR001647">
    <property type="entry name" value="HTH_TetR"/>
</dbReference>
<dbReference type="Gene3D" id="1.10.357.10">
    <property type="entry name" value="Tetracycline Repressor, domain 2"/>
    <property type="match status" value="1"/>
</dbReference>
<dbReference type="PANTHER" id="PTHR30055:SF228">
    <property type="entry name" value="TRANSCRIPTIONAL REGULATOR-RELATED"/>
    <property type="match status" value="1"/>
</dbReference>
<dbReference type="InterPro" id="IPR036271">
    <property type="entry name" value="Tet_transcr_reg_TetR-rel_C_sf"/>
</dbReference>
<dbReference type="PROSITE" id="PS50977">
    <property type="entry name" value="HTH_TETR_2"/>
    <property type="match status" value="1"/>
</dbReference>
<keyword evidence="4" id="KW-0804">Transcription</keyword>
<keyword evidence="3 5" id="KW-0238">DNA-binding</keyword>
<evidence type="ECO:0000256" key="2">
    <source>
        <dbReference type="ARBA" id="ARBA00023015"/>
    </source>
</evidence>
<reference evidence="7 8" key="1">
    <citation type="submission" date="2020-08" db="EMBL/GenBank/DDBJ databases">
        <title>Sequencing the genomes of 1000 actinobacteria strains.</title>
        <authorList>
            <person name="Klenk H.-P."/>
        </authorList>
    </citation>
    <scope>NUCLEOTIDE SEQUENCE [LARGE SCALE GENOMIC DNA]</scope>
    <source>
        <strain evidence="7 8">DSM 105369</strain>
    </source>
</reference>
<evidence type="ECO:0000256" key="1">
    <source>
        <dbReference type="ARBA" id="ARBA00022491"/>
    </source>
</evidence>
<dbReference type="PANTHER" id="PTHR30055">
    <property type="entry name" value="HTH-TYPE TRANSCRIPTIONAL REGULATOR RUTR"/>
    <property type="match status" value="1"/>
</dbReference>
<comment type="caution">
    <text evidence="7">The sequence shown here is derived from an EMBL/GenBank/DDBJ whole genome shotgun (WGS) entry which is preliminary data.</text>
</comment>
<dbReference type="InterPro" id="IPR039538">
    <property type="entry name" value="BetI_C"/>
</dbReference>
<dbReference type="RefSeq" id="WP_183319660.1">
    <property type="nucleotide sequence ID" value="NZ_JACHVQ010000001.1"/>
</dbReference>
<feature type="DNA-binding region" description="H-T-H motif" evidence="5">
    <location>
        <begin position="31"/>
        <end position="50"/>
    </location>
</feature>
<gene>
    <name evidence="7" type="ORF">FHU39_001372</name>
</gene>
<dbReference type="Pfam" id="PF13977">
    <property type="entry name" value="TetR_C_6"/>
    <property type="match status" value="1"/>
</dbReference>
<evidence type="ECO:0000313" key="7">
    <source>
        <dbReference type="EMBL" id="MBB2891388.1"/>
    </source>
</evidence>
<dbReference type="SUPFAM" id="SSF48498">
    <property type="entry name" value="Tetracyclin repressor-like, C-terminal domain"/>
    <property type="match status" value="1"/>
</dbReference>
<proteinExistence type="predicted"/>
<dbReference type="GO" id="GO:0003700">
    <property type="term" value="F:DNA-binding transcription factor activity"/>
    <property type="evidence" value="ECO:0007669"/>
    <property type="project" value="TreeGrafter"/>
</dbReference>